<dbReference type="Proteomes" id="UP000186817">
    <property type="component" value="Unassembled WGS sequence"/>
</dbReference>
<dbReference type="EMBL" id="LSRX01000726">
    <property type="protein sequence ID" value="OLP90149.1"/>
    <property type="molecule type" value="Genomic_DNA"/>
</dbReference>
<comment type="caution">
    <text evidence="2">The sequence shown here is derived from an EMBL/GenBank/DDBJ whole genome shotgun (WGS) entry which is preliminary data.</text>
</comment>
<reference evidence="2 3" key="1">
    <citation type="submission" date="2016-02" db="EMBL/GenBank/DDBJ databases">
        <title>Genome analysis of coral dinoflagellate symbionts highlights evolutionary adaptations to a symbiotic lifestyle.</title>
        <authorList>
            <person name="Aranda M."/>
            <person name="Li Y."/>
            <person name="Liew Y.J."/>
            <person name="Baumgarten S."/>
            <person name="Simakov O."/>
            <person name="Wilson M."/>
            <person name="Piel J."/>
            <person name="Ashoor H."/>
            <person name="Bougouffa S."/>
            <person name="Bajic V.B."/>
            <person name="Ryu T."/>
            <person name="Ravasi T."/>
            <person name="Bayer T."/>
            <person name="Micklem G."/>
            <person name="Kim H."/>
            <person name="Bhak J."/>
            <person name="Lajeunesse T.C."/>
            <person name="Voolstra C.R."/>
        </authorList>
    </citation>
    <scope>NUCLEOTIDE SEQUENCE [LARGE SCALE GENOMIC DNA]</scope>
    <source>
        <strain evidence="2 3">CCMP2467</strain>
    </source>
</reference>
<dbReference type="OrthoDB" id="10301838at2759"/>
<keyword evidence="1" id="KW-1133">Transmembrane helix</keyword>
<keyword evidence="1" id="KW-0472">Membrane</keyword>
<organism evidence="2 3">
    <name type="scientific">Symbiodinium microadriaticum</name>
    <name type="common">Dinoflagellate</name>
    <name type="synonym">Zooxanthella microadriatica</name>
    <dbReference type="NCBI Taxonomy" id="2951"/>
    <lineage>
        <taxon>Eukaryota</taxon>
        <taxon>Sar</taxon>
        <taxon>Alveolata</taxon>
        <taxon>Dinophyceae</taxon>
        <taxon>Suessiales</taxon>
        <taxon>Symbiodiniaceae</taxon>
        <taxon>Symbiodinium</taxon>
    </lineage>
</organism>
<dbReference type="AlphaFoldDB" id="A0A1Q9D4P0"/>
<evidence type="ECO:0000313" key="3">
    <source>
        <dbReference type="Proteomes" id="UP000186817"/>
    </source>
</evidence>
<keyword evidence="3" id="KW-1185">Reference proteome</keyword>
<proteinExistence type="predicted"/>
<gene>
    <name evidence="2" type="ORF">AK812_SmicGene28326</name>
</gene>
<evidence type="ECO:0000313" key="2">
    <source>
        <dbReference type="EMBL" id="OLP90149.1"/>
    </source>
</evidence>
<evidence type="ECO:0000256" key="1">
    <source>
        <dbReference type="SAM" id="Phobius"/>
    </source>
</evidence>
<accession>A0A1Q9D4P0</accession>
<sequence>MIAEAIQSAVGPGNVNIEMWWRGQGIECIFEMWWQGQSITWHLRMAARRPRGFMKTRCKVDDCGGDSIGNAVSMNGKAGASVRTANWHVVALMSNVLIPDLVMCRIMPCGSQNGRKVGYFQVVLKGCSMLVWTTVLDAVVGIVAGIEHRDVVAGPGFDLLLFGLDLARAGGDLAALVSEKREKLSRNGRKVGDFPARLMILEGTAVLEVTCRALLAFAVFLFSFISDVGAVGALSVLAWTTVLDALCRGVVAGESVPAFMSGYVQRC</sequence>
<protein>
    <submittedName>
        <fullName evidence="2">Uncharacterized protein</fullName>
    </submittedName>
</protein>
<keyword evidence="1" id="KW-0812">Transmembrane</keyword>
<name>A0A1Q9D4P0_SYMMI</name>
<feature type="transmembrane region" description="Helical" evidence="1">
    <location>
        <begin position="214"/>
        <end position="239"/>
    </location>
</feature>